<dbReference type="InterPro" id="IPR039425">
    <property type="entry name" value="RNA_pol_sigma-70-like"/>
</dbReference>
<dbReference type="KEGG" id="paun:MJA45_06935"/>
<dbReference type="EMBL" id="CP130318">
    <property type="protein sequence ID" value="WNQ12761.1"/>
    <property type="molecule type" value="Genomic_DNA"/>
</dbReference>
<keyword evidence="2" id="KW-0805">Transcription regulation</keyword>
<evidence type="ECO:0000256" key="2">
    <source>
        <dbReference type="ARBA" id="ARBA00023015"/>
    </source>
</evidence>
<protein>
    <submittedName>
        <fullName evidence="8">RNA polymerase sigma factor</fullName>
    </submittedName>
</protein>
<evidence type="ECO:0000259" key="7">
    <source>
        <dbReference type="Pfam" id="PF08281"/>
    </source>
</evidence>
<dbReference type="Gene3D" id="1.10.1740.10">
    <property type="match status" value="1"/>
</dbReference>
<evidence type="ECO:0000259" key="6">
    <source>
        <dbReference type="Pfam" id="PF04542"/>
    </source>
</evidence>
<evidence type="ECO:0000256" key="3">
    <source>
        <dbReference type="ARBA" id="ARBA00023082"/>
    </source>
</evidence>
<dbReference type="InterPro" id="IPR013325">
    <property type="entry name" value="RNA_pol_sigma_r2"/>
</dbReference>
<dbReference type="PANTHER" id="PTHR43133:SF8">
    <property type="entry name" value="RNA POLYMERASE SIGMA FACTOR HI_1459-RELATED"/>
    <property type="match status" value="1"/>
</dbReference>
<dbReference type="InterPro" id="IPR013324">
    <property type="entry name" value="RNA_pol_sigma_r3/r4-like"/>
</dbReference>
<comment type="similarity">
    <text evidence="1">Belongs to the sigma-70 factor family. ECF subfamily.</text>
</comment>
<evidence type="ECO:0000256" key="5">
    <source>
        <dbReference type="ARBA" id="ARBA00023163"/>
    </source>
</evidence>
<dbReference type="SUPFAM" id="SSF88659">
    <property type="entry name" value="Sigma3 and sigma4 domains of RNA polymerase sigma factors"/>
    <property type="match status" value="1"/>
</dbReference>
<dbReference type="GO" id="GO:0003677">
    <property type="term" value="F:DNA binding"/>
    <property type="evidence" value="ECO:0007669"/>
    <property type="project" value="UniProtKB-KW"/>
</dbReference>
<gene>
    <name evidence="8" type="ORF">MJA45_06935</name>
</gene>
<evidence type="ECO:0000256" key="1">
    <source>
        <dbReference type="ARBA" id="ARBA00010641"/>
    </source>
</evidence>
<dbReference type="Pfam" id="PF08281">
    <property type="entry name" value="Sigma70_r4_2"/>
    <property type="match status" value="1"/>
</dbReference>
<keyword evidence="9" id="KW-1185">Reference proteome</keyword>
<dbReference type="Gene3D" id="1.10.10.10">
    <property type="entry name" value="Winged helix-like DNA-binding domain superfamily/Winged helix DNA-binding domain"/>
    <property type="match status" value="1"/>
</dbReference>
<dbReference type="SUPFAM" id="SSF88946">
    <property type="entry name" value="Sigma2 domain of RNA polymerase sigma factors"/>
    <property type="match status" value="1"/>
</dbReference>
<name>A0AA96RGR0_9BACL</name>
<dbReference type="NCBIfam" id="TIGR02937">
    <property type="entry name" value="sigma70-ECF"/>
    <property type="match status" value="1"/>
</dbReference>
<feature type="domain" description="RNA polymerase sigma factor 70 region 4 type 2" evidence="7">
    <location>
        <begin position="127"/>
        <end position="178"/>
    </location>
</feature>
<dbReference type="CDD" id="cd06171">
    <property type="entry name" value="Sigma70_r4"/>
    <property type="match status" value="1"/>
</dbReference>
<keyword evidence="3" id="KW-0731">Sigma factor</keyword>
<dbReference type="PANTHER" id="PTHR43133">
    <property type="entry name" value="RNA POLYMERASE ECF-TYPE SIGMA FACTO"/>
    <property type="match status" value="1"/>
</dbReference>
<organism evidence="8 9">
    <name type="scientific">Paenibacillus aurantius</name>
    <dbReference type="NCBI Taxonomy" id="2918900"/>
    <lineage>
        <taxon>Bacteria</taxon>
        <taxon>Bacillati</taxon>
        <taxon>Bacillota</taxon>
        <taxon>Bacilli</taxon>
        <taxon>Bacillales</taxon>
        <taxon>Paenibacillaceae</taxon>
        <taxon>Paenibacillus</taxon>
    </lineage>
</organism>
<dbReference type="GO" id="GO:0016987">
    <property type="term" value="F:sigma factor activity"/>
    <property type="evidence" value="ECO:0007669"/>
    <property type="project" value="UniProtKB-KW"/>
</dbReference>
<evidence type="ECO:0000313" key="9">
    <source>
        <dbReference type="Proteomes" id="UP001305702"/>
    </source>
</evidence>
<reference evidence="8 9" key="1">
    <citation type="submission" date="2022-02" db="EMBL/GenBank/DDBJ databases">
        <title>Paenibacillus sp. MBLB1776 Whole Genome Shotgun Sequencing.</title>
        <authorList>
            <person name="Hwang C.Y."/>
            <person name="Cho E.-S."/>
            <person name="Seo M.-J."/>
        </authorList>
    </citation>
    <scope>NUCLEOTIDE SEQUENCE [LARGE SCALE GENOMIC DNA]</scope>
    <source>
        <strain evidence="8 9">MBLB1776</strain>
    </source>
</reference>
<dbReference type="InterPro" id="IPR036388">
    <property type="entry name" value="WH-like_DNA-bd_sf"/>
</dbReference>
<dbReference type="Proteomes" id="UP001305702">
    <property type="component" value="Chromosome"/>
</dbReference>
<proteinExistence type="inferred from homology"/>
<sequence length="191" mass="22994">MPNHLVLLFTSNYYSLPRSLQQSIYYEFYQMVYPLIYFILKDHGTAEDIVQEAFLRAIRKADQLKDVDKLEGWIKTLARNVTLNHLRKFSRNREELDAEDVFQHRDPSLPNATLPVEEEVELRLMRQSIARYLDELKPDYRQMIEMRWIQNLSYKEMAAALNVTEGTVRQKLYRAREAIRHRFHEEWGTRE</sequence>
<dbReference type="RefSeq" id="WP_315606540.1">
    <property type="nucleotide sequence ID" value="NZ_CP130318.1"/>
</dbReference>
<dbReference type="GO" id="GO:0006352">
    <property type="term" value="P:DNA-templated transcription initiation"/>
    <property type="evidence" value="ECO:0007669"/>
    <property type="project" value="InterPro"/>
</dbReference>
<evidence type="ECO:0000313" key="8">
    <source>
        <dbReference type="EMBL" id="WNQ12761.1"/>
    </source>
</evidence>
<keyword evidence="5" id="KW-0804">Transcription</keyword>
<dbReference type="AlphaFoldDB" id="A0AA96RGR0"/>
<dbReference type="InterPro" id="IPR007627">
    <property type="entry name" value="RNA_pol_sigma70_r2"/>
</dbReference>
<accession>A0AA96RGR0</accession>
<feature type="domain" description="RNA polymerase sigma-70 region 2" evidence="6">
    <location>
        <begin position="27"/>
        <end position="89"/>
    </location>
</feature>
<dbReference type="InterPro" id="IPR014284">
    <property type="entry name" value="RNA_pol_sigma-70_dom"/>
</dbReference>
<dbReference type="InterPro" id="IPR013249">
    <property type="entry name" value="RNA_pol_sigma70_r4_t2"/>
</dbReference>
<evidence type="ECO:0000256" key="4">
    <source>
        <dbReference type="ARBA" id="ARBA00023125"/>
    </source>
</evidence>
<keyword evidence="4" id="KW-0238">DNA-binding</keyword>
<dbReference type="Pfam" id="PF04542">
    <property type="entry name" value="Sigma70_r2"/>
    <property type="match status" value="1"/>
</dbReference>